<evidence type="ECO:0000313" key="7">
    <source>
        <dbReference type="Proteomes" id="UP000293142"/>
    </source>
</evidence>
<comment type="caution">
    <text evidence="6">The sequence shown here is derived from an EMBL/GenBank/DDBJ whole genome shotgun (WGS) entry which is preliminary data.</text>
</comment>
<dbReference type="Pfam" id="PF03717">
    <property type="entry name" value="PBP_dimer"/>
    <property type="match status" value="1"/>
</dbReference>
<dbReference type="GO" id="GO:0005886">
    <property type="term" value="C:plasma membrane"/>
    <property type="evidence" value="ECO:0007669"/>
    <property type="project" value="TreeGrafter"/>
</dbReference>
<comment type="subcellular location">
    <subcellularLocation>
        <location evidence="1">Membrane</location>
    </subcellularLocation>
</comment>
<dbReference type="GO" id="GO:0008658">
    <property type="term" value="F:penicillin binding"/>
    <property type="evidence" value="ECO:0007669"/>
    <property type="project" value="InterPro"/>
</dbReference>
<reference evidence="6 7" key="1">
    <citation type="submission" date="2019-02" db="EMBL/GenBank/DDBJ databases">
        <title>Paenibacillus sp. nov., isolated from surface-sterilized tissue of Thalictrum simplex L.</title>
        <authorList>
            <person name="Tuo L."/>
        </authorList>
    </citation>
    <scope>NUCLEOTIDE SEQUENCE [LARGE SCALE GENOMIC DNA]</scope>
    <source>
        <strain evidence="6 7">N2SHLJ1</strain>
    </source>
</reference>
<evidence type="ECO:0000256" key="1">
    <source>
        <dbReference type="ARBA" id="ARBA00004370"/>
    </source>
</evidence>
<dbReference type="OrthoDB" id="9804124at2"/>
<dbReference type="AlphaFoldDB" id="A0A4Q9DSC7"/>
<evidence type="ECO:0000256" key="2">
    <source>
        <dbReference type="ARBA" id="ARBA00007171"/>
    </source>
</evidence>
<proteinExistence type="inferred from homology"/>
<dbReference type="PANTHER" id="PTHR30627:SF1">
    <property type="entry name" value="PEPTIDOGLYCAN D,D-TRANSPEPTIDASE FTSI"/>
    <property type="match status" value="1"/>
</dbReference>
<dbReference type="Gene3D" id="3.30.10.20">
    <property type="match status" value="1"/>
</dbReference>
<comment type="similarity">
    <text evidence="2">Belongs to the transpeptidase family.</text>
</comment>
<sequence>MTKKVKGRSLLLGGLFTLFFIALVGRVYWVQVVESPWLLAAAKEKWETDKEIKPVRGQILDRNNKVMAEDAPAYTVALAPQIIIDRKVLDETVKGLADILKISDDPKDIAALEDKIRTRINTKNKDGNLLSQIEIRNEGWKIDAEVADKVRQLAEDLKETAKARDPKGVKPKTTGIYLLEDQKRFYPGGKLASHLLGYSDKEGKAVTGLEAAYDKVLSGTPGFLSYQKDQKGVELPDSKAVFQPAIDGSNVRLTIDKNIQFYMENALDKMQEKYHPKGMMAIAADPKTMEILGMVSYPNYNPNKYWETKAQSDFINHNIASQYEPGSTFKLVTLAGAVEEGLFDPNDKYVSGSIQVPGRRLHDWELSGWGTITYLEGLKRSSNVAFVKLGLEKLGQERLSSYISKFGFGQKTGIDIPGELSGIVNMKYPAEFATSTYGQGLTVTAIQQTAAYGVVANGGKLMWPHVVKDIVNPTTGEVVQSFEPKVVRQVVSEKTAQQVTEYLEQVVSDQSIGTGRKAYIDGYRVAGKTGTANKVNPGEKGYAENKWVVSFAGYAPIEDPRILLTIIADDPDIGGNWHRGGEIGPPAFKEIVTQTLHYLGVPSSTQQMKATDKDSKMSVPNLNGLSFDQAKAAVNKYGVSVEAIGNGPKVVDQFPDAGTEVGVSQHIYIVMQEDGAISIPNMTGKSVRDALEICSFLKVQCVTSGEGYVASQSLSGEGDSAVLNLELKPFSELMQELPALSKDAKSQETAQVKKKAPPGAVKPQNTAPQNAAVKKDTTSGSDPAKKVAPQNR</sequence>
<dbReference type="Gene3D" id="3.40.710.10">
    <property type="entry name" value="DD-peptidase/beta-lactamase superfamily"/>
    <property type="match status" value="1"/>
</dbReference>
<protein>
    <submittedName>
        <fullName evidence="6">PASTA domain-containing protein</fullName>
    </submittedName>
</protein>
<dbReference type="PROSITE" id="PS51178">
    <property type="entry name" value="PASTA"/>
    <property type="match status" value="1"/>
</dbReference>
<dbReference type="EMBL" id="SIRE01000010">
    <property type="protein sequence ID" value="TBL78149.1"/>
    <property type="molecule type" value="Genomic_DNA"/>
</dbReference>
<dbReference type="GO" id="GO:0071555">
    <property type="term" value="P:cell wall organization"/>
    <property type="evidence" value="ECO:0007669"/>
    <property type="project" value="TreeGrafter"/>
</dbReference>
<feature type="region of interest" description="Disordered" evidence="4">
    <location>
        <begin position="739"/>
        <end position="792"/>
    </location>
</feature>
<dbReference type="Gene3D" id="3.90.1310.10">
    <property type="entry name" value="Penicillin-binding protein 2a (Domain 2)"/>
    <property type="match status" value="1"/>
</dbReference>
<dbReference type="Proteomes" id="UP000293142">
    <property type="component" value="Unassembled WGS sequence"/>
</dbReference>
<dbReference type="InterPro" id="IPR005543">
    <property type="entry name" value="PASTA_dom"/>
</dbReference>
<dbReference type="Gene3D" id="3.30.450.330">
    <property type="match status" value="1"/>
</dbReference>
<dbReference type="SUPFAM" id="SSF56601">
    <property type="entry name" value="beta-lactamase/transpeptidase-like"/>
    <property type="match status" value="1"/>
</dbReference>
<evidence type="ECO:0000256" key="4">
    <source>
        <dbReference type="SAM" id="MobiDB-lite"/>
    </source>
</evidence>
<accession>A0A4Q9DSC7</accession>
<dbReference type="InterPro" id="IPR036138">
    <property type="entry name" value="PBP_dimer_sf"/>
</dbReference>
<dbReference type="InterPro" id="IPR005311">
    <property type="entry name" value="PBP_dimer"/>
</dbReference>
<dbReference type="SUPFAM" id="SSF56519">
    <property type="entry name" value="Penicillin binding protein dimerisation domain"/>
    <property type="match status" value="1"/>
</dbReference>
<name>A0A4Q9DSC7_9BACL</name>
<dbReference type="PANTHER" id="PTHR30627">
    <property type="entry name" value="PEPTIDOGLYCAN D,D-TRANSPEPTIDASE"/>
    <property type="match status" value="1"/>
</dbReference>
<evidence type="ECO:0000256" key="3">
    <source>
        <dbReference type="ARBA" id="ARBA00023136"/>
    </source>
</evidence>
<keyword evidence="7" id="KW-1185">Reference proteome</keyword>
<keyword evidence="3" id="KW-0472">Membrane</keyword>
<dbReference type="Pfam" id="PF03793">
    <property type="entry name" value="PASTA"/>
    <property type="match status" value="1"/>
</dbReference>
<gene>
    <name evidence="6" type="ORF">EYB31_14790</name>
</gene>
<evidence type="ECO:0000259" key="5">
    <source>
        <dbReference type="PROSITE" id="PS51178"/>
    </source>
</evidence>
<dbReference type="SMART" id="SM00740">
    <property type="entry name" value="PASTA"/>
    <property type="match status" value="2"/>
</dbReference>
<feature type="domain" description="PASTA" evidence="5">
    <location>
        <begin position="613"/>
        <end position="671"/>
    </location>
</feature>
<dbReference type="SUPFAM" id="SSF54184">
    <property type="entry name" value="Penicillin-binding protein 2x (pbp-2x), c-terminal domain"/>
    <property type="match status" value="2"/>
</dbReference>
<dbReference type="InterPro" id="IPR050515">
    <property type="entry name" value="Beta-lactam/transpept"/>
</dbReference>
<evidence type="ECO:0000313" key="6">
    <source>
        <dbReference type="EMBL" id="TBL78149.1"/>
    </source>
</evidence>
<organism evidence="6 7">
    <name type="scientific">Paenibacillus thalictri</name>
    <dbReference type="NCBI Taxonomy" id="2527873"/>
    <lineage>
        <taxon>Bacteria</taxon>
        <taxon>Bacillati</taxon>
        <taxon>Bacillota</taxon>
        <taxon>Bacilli</taxon>
        <taxon>Bacillales</taxon>
        <taxon>Paenibacillaceae</taxon>
        <taxon>Paenibacillus</taxon>
    </lineage>
</organism>
<dbReference type="RefSeq" id="WP_131014132.1">
    <property type="nucleotide sequence ID" value="NZ_SIRE01000010.1"/>
</dbReference>
<dbReference type="InterPro" id="IPR001460">
    <property type="entry name" value="PCN-bd_Tpept"/>
</dbReference>
<dbReference type="Pfam" id="PF00905">
    <property type="entry name" value="Transpeptidase"/>
    <property type="match status" value="1"/>
</dbReference>
<dbReference type="InterPro" id="IPR012338">
    <property type="entry name" value="Beta-lactam/transpept-like"/>
</dbReference>